<keyword evidence="2" id="KW-1185">Reference proteome</keyword>
<sequence length="55" mass="5825">MNLALWLLIVLGPFLAVGAVGLPAFLQWPVPASTRPRSPRPVFAGAPYPAGGARW</sequence>
<gene>
    <name evidence="1" type="ORF">ACFQ5G_12840</name>
</gene>
<evidence type="ECO:0000313" key="1">
    <source>
        <dbReference type="EMBL" id="MFD1366234.1"/>
    </source>
</evidence>
<accession>A0ABW4A651</accession>
<dbReference type="Proteomes" id="UP001597183">
    <property type="component" value="Unassembled WGS sequence"/>
</dbReference>
<comment type="caution">
    <text evidence="1">The sequence shown here is derived from an EMBL/GenBank/DDBJ whole genome shotgun (WGS) entry which is preliminary data.</text>
</comment>
<organism evidence="1 2">
    <name type="scientific">Actinoplanes sichuanensis</name>
    <dbReference type="NCBI Taxonomy" id="512349"/>
    <lineage>
        <taxon>Bacteria</taxon>
        <taxon>Bacillati</taxon>
        <taxon>Actinomycetota</taxon>
        <taxon>Actinomycetes</taxon>
        <taxon>Micromonosporales</taxon>
        <taxon>Micromonosporaceae</taxon>
        <taxon>Actinoplanes</taxon>
    </lineage>
</organism>
<name>A0ABW4A651_9ACTN</name>
<reference evidence="2" key="1">
    <citation type="journal article" date="2019" name="Int. J. Syst. Evol. Microbiol.">
        <title>The Global Catalogue of Microorganisms (GCM) 10K type strain sequencing project: providing services to taxonomists for standard genome sequencing and annotation.</title>
        <authorList>
            <consortium name="The Broad Institute Genomics Platform"/>
            <consortium name="The Broad Institute Genome Sequencing Center for Infectious Disease"/>
            <person name="Wu L."/>
            <person name="Ma J."/>
        </authorList>
    </citation>
    <scope>NUCLEOTIDE SEQUENCE [LARGE SCALE GENOMIC DNA]</scope>
    <source>
        <strain evidence="2">CCM 7526</strain>
    </source>
</reference>
<proteinExistence type="predicted"/>
<protein>
    <submittedName>
        <fullName evidence="1">Uncharacterized protein</fullName>
    </submittedName>
</protein>
<evidence type="ECO:0000313" key="2">
    <source>
        <dbReference type="Proteomes" id="UP001597183"/>
    </source>
</evidence>
<dbReference type="RefSeq" id="WP_317786484.1">
    <property type="nucleotide sequence ID" value="NZ_AP028461.1"/>
</dbReference>
<dbReference type="EMBL" id="JBHTMK010000016">
    <property type="protein sequence ID" value="MFD1366234.1"/>
    <property type="molecule type" value="Genomic_DNA"/>
</dbReference>